<evidence type="ECO:0000313" key="2">
    <source>
        <dbReference type="EMBL" id="MFI0793257.1"/>
    </source>
</evidence>
<feature type="region of interest" description="Disordered" evidence="1">
    <location>
        <begin position="425"/>
        <end position="445"/>
    </location>
</feature>
<dbReference type="EMBL" id="JBIRPU010000005">
    <property type="protein sequence ID" value="MFI0793257.1"/>
    <property type="molecule type" value="Genomic_DNA"/>
</dbReference>
<feature type="region of interest" description="Disordered" evidence="1">
    <location>
        <begin position="377"/>
        <end position="397"/>
    </location>
</feature>
<feature type="region of interest" description="Disordered" evidence="1">
    <location>
        <begin position="486"/>
        <end position="626"/>
    </location>
</feature>
<keyword evidence="3" id="KW-1185">Reference proteome</keyword>
<feature type="compositionally biased region" description="Gly residues" evidence="1">
    <location>
        <begin position="547"/>
        <end position="556"/>
    </location>
</feature>
<dbReference type="RefSeq" id="WP_396678525.1">
    <property type="nucleotide sequence ID" value="NZ_JBIRPU010000005.1"/>
</dbReference>
<feature type="compositionally biased region" description="Low complexity" evidence="1">
    <location>
        <begin position="516"/>
        <end position="528"/>
    </location>
</feature>
<organism evidence="2 3">
    <name type="scientific">Micromonospora rubida</name>
    <dbReference type="NCBI Taxonomy" id="2697657"/>
    <lineage>
        <taxon>Bacteria</taxon>
        <taxon>Bacillati</taxon>
        <taxon>Actinomycetota</taxon>
        <taxon>Actinomycetes</taxon>
        <taxon>Micromonosporales</taxon>
        <taxon>Micromonosporaceae</taxon>
        <taxon>Micromonospora</taxon>
    </lineage>
</organism>
<evidence type="ECO:0000256" key="1">
    <source>
        <dbReference type="SAM" id="MobiDB-lite"/>
    </source>
</evidence>
<dbReference type="Proteomes" id="UP001611075">
    <property type="component" value="Unassembled WGS sequence"/>
</dbReference>
<feature type="compositionally biased region" description="Gly residues" evidence="1">
    <location>
        <begin position="262"/>
        <end position="306"/>
    </location>
</feature>
<comment type="caution">
    <text evidence="2">The sequence shown here is derived from an EMBL/GenBank/DDBJ whole genome shotgun (WGS) entry which is preliminary data.</text>
</comment>
<evidence type="ECO:0000313" key="3">
    <source>
        <dbReference type="Proteomes" id="UP001611075"/>
    </source>
</evidence>
<reference evidence="2 3" key="1">
    <citation type="submission" date="2024-10" db="EMBL/GenBank/DDBJ databases">
        <title>The Natural Products Discovery Center: Release of the First 8490 Sequenced Strains for Exploring Actinobacteria Biosynthetic Diversity.</title>
        <authorList>
            <person name="Kalkreuter E."/>
            <person name="Kautsar S.A."/>
            <person name="Yang D."/>
            <person name="Bader C.D."/>
            <person name="Teijaro C.N."/>
            <person name="Fluegel L."/>
            <person name="Davis C.M."/>
            <person name="Simpson J.R."/>
            <person name="Lauterbach L."/>
            <person name="Steele A.D."/>
            <person name="Gui C."/>
            <person name="Meng S."/>
            <person name="Li G."/>
            <person name="Viehrig K."/>
            <person name="Ye F."/>
            <person name="Su P."/>
            <person name="Kiefer A.F."/>
            <person name="Nichols A."/>
            <person name="Cepeda A.J."/>
            <person name="Yan W."/>
            <person name="Fan B."/>
            <person name="Jiang Y."/>
            <person name="Adhikari A."/>
            <person name="Zheng C.-J."/>
            <person name="Schuster L."/>
            <person name="Cowan T.M."/>
            <person name="Smanski M.J."/>
            <person name="Chevrette M.G."/>
            <person name="De Carvalho L.P.S."/>
            <person name="Shen B."/>
        </authorList>
    </citation>
    <scope>NUCLEOTIDE SEQUENCE [LARGE SCALE GENOMIC DNA]</scope>
    <source>
        <strain evidence="2 3">NPDC021253</strain>
    </source>
</reference>
<sequence>MGKHVDSVNTWVQQFDDQLALLHKTYGDPLLFESAGESAAPSKPGNAELASDSLAGLRNQLDDLRVDMLTVDLGREAYWKGPAASLFGETMSAYRSFMTEVAVAISTYATVTKEISTSHSAAQVKYGHALDGLRVGWKAAETKWYHLTIRLAQVLELKEKNDWWNPNRPRISDNVPELFDKAFAGYKSDAQTVYDRAKGDFQKIWDELSGKYGEALIKYVRLPSPEFAGVVAPDNGRDEKTDDLKTGEGPPYPDLTDLSKLLGGGGPGGGGLPDLPGGGLPDLGGGAGLTDLPGGGLPDLGGGAGLTDLPGGGLPGLGVTDLPAGGLPGLGGGGLPGLGGGLLDLPAGSRSVRRPDGSMGIDLNGDGVADVGADGRALPGGDAPNGGRLVTGPDGTTGYDITGNDVPDLGLDMQPLPGGDLPAGSTLVTGPDGTRGIDTNGDGRPDLSLDGKALPGSGAPVGGQVVTGPDGRTGFDVNGDGVPDVDFDGRPLSSSPEGLLDPGGRIPGDNVRRVTDGGASDGTGAAASQQVTGQGMGFPPPIPPAVGGAGAGAGGNGERERQTWLQEDESVWADDLTAVTALGRPVDDEDDDEPVDEWAAPVRRPRGAPRGQRPAQGAWQPGTARR</sequence>
<feature type="region of interest" description="Disordered" evidence="1">
    <location>
        <begin position="230"/>
        <end position="306"/>
    </location>
</feature>
<gene>
    <name evidence="2" type="ORF">ACH4OY_11225</name>
</gene>
<feature type="compositionally biased region" description="Low complexity" evidence="1">
    <location>
        <begin position="597"/>
        <end position="618"/>
    </location>
</feature>
<accession>A0ABW7SKM3</accession>
<evidence type="ECO:0008006" key="4">
    <source>
        <dbReference type="Google" id="ProtNLM"/>
    </source>
</evidence>
<name>A0ABW7SKM3_9ACTN</name>
<feature type="compositionally biased region" description="Acidic residues" evidence="1">
    <location>
        <begin position="587"/>
        <end position="596"/>
    </location>
</feature>
<proteinExistence type="predicted"/>
<feature type="compositionally biased region" description="Basic and acidic residues" evidence="1">
    <location>
        <begin position="235"/>
        <end position="246"/>
    </location>
</feature>
<protein>
    <recommendedName>
        <fullName evidence="4">WXG100 family type VII secretion target</fullName>
    </recommendedName>
</protein>